<comment type="subcellular location">
    <subcellularLocation>
        <location evidence="1">Lipid droplet</location>
    </subcellularLocation>
</comment>
<evidence type="ECO:0000256" key="7">
    <source>
        <dbReference type="ARBA" id="ARBA00039150"/>
    </source>
</evidence>
<evidence type="ECO:0000256" key="3">
    <source>
        <dbReference type="ARBA" id="ARBA00019242"/>
    </source>
</evidence>
<comment type="catalytic activity">
    <reaction evidence="8">
        <text>a cholesterol ester + H2O = cholesterol + a fatty acid + H(+)</text>
        <dbReference type="Rhea" id="RHEA:36403"/>
        <dbReference type="ChEBI" id="CHEBI:15377"/>
        <dbReference type="ChEBI" id="CHEBI:15378"/>
        <dbReference type="ChEBI" id="CHEBI:16113"/>
        <dbReference type="ChEBI" id="CHEBI:17002"/>
        <dbReference type="ChEBI" id="CHEBI:28868"/>
        <dbReference type="EC" id="3.1.1.13"/>
    </reaction>
    <physiologicalReaction direction="left-to-right" evidence="8">
        <dbReference type="Rhea" id="RHEA:36404"/>
    </physiologicalReaction>
</comment>
<accession>A0A8C7WSC9</accession>
<dbReference type="InterPro" id="IPR019363">
    <property type="entry name" value="LDAH"/>
</dbReference>
<evidence type="ECO:0000256" key="5">
    <source>
        <dbReference type="ARBA" id="ARBA00022801"/>
    </source>
</evidence>
<evidence type="ECO:0000256" key="2">
    <source>
        <dbReference type="ARBA" id="ARBA00008300"/>
    </source>
</evidence>
<dbReference type="Ensembl" id="ENSOSIT00000002630.1">
    <property type="protein sequence ID" value="ENSOSIP00000002456.1"/>
    <property type="gene ID" value="ENSOSIG00000001424.1"/>
</dbReference>
<evidence type="ECO:0000256" key="1">
    <source>
        <dbReference type="ARBA" id="ARBA00004502"/>
    </source>
</evidence>
<dbReference type="PANTHER" id="PTHR13390:SF0">
    <property type="entry name" value="LIPID DROPLET-ASSOCIATED HYDROLASE"/>
    <property type="match status" value="1"/>
</dbReference>
<name>A0A8C7WSC9_9TELE</name>
<dbReference type="EC" id="3.1.1.13" evidence="7"/>
<comment type="similarity">
    <text evidence="2">Belongs to the AB hydrolase superfamily. LDAH family.</text>
</comment>
<evidence type="ECO:0000313" key="10">
    <source>
        <dbReference type="Proteomes" id="UP000694383"/>
    </source>
</evidence>
<evidence type="ECO:0000256" key="6">
    <source>
        <dbReference type="ARBA" id="ARBA00031924"/>
    </source>
</evidence>
<dbReference type="InterPro" id="IPR029058">
    <property type="entry name" value="AB_hydrolase_fold"/>
</dbReference>
<evidence type="ECO:0000256" key="4">
    <source>
        <dbReference type="ARBA" id="ARBA00022677"/>
    </source>
</evidence>
<proteinExistence type="inferred from homology"/>
<dbReference type="GeneTree" id="ENSGT00390000009688"/>
<evidence type="ECO:0000256" key="8">
    <source>
        <dbReference type="ARBA" id="ARBA00049527"/>
    </source>
</evidence>
<keyword evidence="10" id="KW-1185">Reference proteome</keyword>
<dbReference type="GO" id="GO:0005811">
    <property type="term" value="C:lipid droplet"/>
    <property type="evidence" value="ECO:0007669"/>
    <property type="project" value="UniProtKB-SubCell"/>
</dbReference>
<dbReference type="PANTHER" id="PTHR13390">
    <property type="entry name" value="LIPASE"/>
    <property type="match status" value="1"/>
</dbReference>
<dbReference type="AlphaFoldDB" id="A0A8C7WSC9"/>
<dbReference type="Pfam" id="PF10230">
    <property type="entry name" value="LIDHydrolase"/>
    <property type="match status" value="1"/>
</dbReference>
<dbReference type="SUPFAM" id="SSF53474">
    <property type="entry name" value="alpha/beta-Hydrolases"/>
    <property type="match status" value="1"/>
</dbReference>
<dbReference type="Proteomes" id="UP000694383">
    <property type="component" value="Unplaced"/>
</dbReference>
<sequence>MKIRKNITKFKRLQQAAFSSHTGSLFASKASKRAPPASGLLAGRQSPNSMYLGGQEMRMVLERDNTTIEKNLDKLIFYYGATDHWCPVKYFYDIRRDFPHGDFRLCEKGFRHAFVLDVGREVANMVAEWIYRTKGGVSEIEPSYFRVGK</sequence>
<evidence type="ECO:0000313" key="9">
    <source>
        <dbReference type="Ensembl" id="ENSOSIP00000002456.1"/>
    </source>
</evidence>
<keyword evidence="5" id="KW-0378">Hydrolase</keyword>
<reference evidence="9" key="2">
    <citation type="submission" date="2025-09" db="UniProtKB">
        <authorList>
            <consortium name="Ensembl"/>
        </authorList>
    </citation>
    <scope>IDENTIFICATION</scope>
</reference>
<keyword evidence="4" id="KW-0551">Lipid droplet</keyword>
<protein>
    <recommendedName>
        <fullName evidence="3">Lipid droplet-associated hydrolase</fullName>
        <ecNumber evidence="7">3.1.1.13</ecNumber>
    </recommendedName>
    <alternativeName>
        <fullName evidence="6">Lipid droplet-associated serine hydrolase</fullName>
    </alternativeName>
</protein>
<dbReference type="GO" id="GO:0004771">
    <property type="term" value="F:sterol ester esterase activity"/>
    <property type="evidence" value="ECO:0007669"/>
    <property type="project" value="UniProtKB-EC"/>
</dbReference>
<dbReference type="GO" id="GO:0019915">
    <property type="term" value="P:lipid storage"/>
    <property type="evidence" value="ECO:0007669"/>
    <property type="project" value="InterPro"/>
</dbReference>
<reference evidence="9" key="1">
    <citation type="submission" date="2025-08" db="UniProtKB">
        <authorList>
            <consortium name="Ensembl"/>
        </authorList>
    </citation>
    <scope>IDENTIFICATION</scope>
</reference>
<organism evidence="9 10">
    <name type="scientific">Oryzias sinensis</name>
    <name type="common">Chinese medaka</name>
    <dbReference type="NCBI Taxonomy" id="183150"/>
    <lineage>
        <taxon>Eukaryota</taxon>
        <taxon>Metazoa</taxon>
        <taxon>Chordata</taxon>
        <taxon>Craniata</taxon>
        <taxon>Vertebrata</taxon>
        <taxon>Euteleostomi</taxon>
        <taxon>Actinopterygii</taxon>
        <taxon>Neopterygii</taxon>
        <taxon>Teleostei</taxon>
        <taxon>Neoteleostei</taxon>
        <taxon>Acanthomorphata</taxon>
        <taxon>Ovalentaria</taxon>
        <taxon>Atherinomorphae</taxon>
        <taxon>Beloniformes</taxon>
        <taxon>Adrianichthyidae</taxon>
        <taxon>Oryziinae</taxon>
        <taxon>Oryzias</taxon>
    </lineage>
</organism>